<comment type="caution">
    <text evidence="2">The sequence shown here is derived from an EMBL/GenBank/DDBJ whole genome shotgun (WGS) entry which is preliminary data.</text>
</comment>
<proteinExistence type="predicted"/>
<evidence type="ECO:0000313" key="3">
    <source>
        <dbReference type="Proteomes" id="UP000245370"/>
    </source>
</evidence>
<reference evidence="2 3" key="1">
    <citation type="submission" date="2018-05" db="EMBL/GenBank/DDBJ databases">
        <title>Brumimicrobium oceani sp. nov., isolated from coastal sediment.</title>
        <authorList>
            <person name="Kou Y."/>
        </authorList>
    </citation>
    <scope>NUCLEOTIDE SEQUENCE [LARGE SCALE GENOMIC DNA]</scope>
    <source>
        <strain evidence="2 3">C305</strain>
    </source>
</reference>
<dbReference type="OrthoDB" id="1524706at2"/>
<keyword evidence="3" id="KW-1185">Reference proteome</keyword>
<gene>
    <name evidence="2" type="ORF">DIT68_16015</name>
</gene>
<evidence type="ECO:0000313" key="2">
    <source>
        <dbReference type="EMBL" id="PWH81211.1"/>
    </source>
</evidence>
<accession>A0A2U2X0B6</accession>
<dbReference type="Proteomes" id="UP000245370">
    <property type="component" value="Unassembled WGS sequence"/>
</dbReference>
<dbReference type="EMBL" id="QFRJ01000025">
    <property type="protein sequence ID" value="PWH81211.1"/>
    <property type="molecule type" value="Genomic_DNA"/>
</dbReference>
<keyword evidence="1" id="KW-0812">Transmembrane</keyword>
<reference evidence="2 3" key="2">
    <citation type="submission" date="2018-05" db="EMBL/GenBank/DDBJ databases">
        <authorList>
            <person name="Lanie J.A."/>
            <person name="Ng W.-L."/>
            <person name="Kazmierczak K.M."/>
            <person name="Andrzejewski T.M."/>
            <person name="Davidsen T.M."/>
            <person name="Wayne K.J."/>
            <person name="Tettelin H."/>
            <person name="Glass J.I."/>
            <person name="Rusch D."/>
            <person name="Podicherti R."/>
            <person name="Tsui H.-C.T."/>
            <person name="Winkler M.E."/>
        </authorList>
    </citation>
    <scope>NUCLEOTIDE SEQUENCE [LARGE SCALE GENOMIC DNA]</scope>
    <source>
        <strain evidence="2 3">C305</strain>
    </source>
</reference>
<sequence>METGNILIGVISIVAIVIPFILMYRKSKKTERGLLKNLKIYADTKGLQIEKWEAMGNLILGIDSINRVAYFAEVENLNYKVRHVQLSEMSICKVNRELREVDYHGEKDRVTHSVEIDFYPKNKKNNVESFRLFDEDNNRMLSGEIQLAEEWVAKYNELISSPNATSNVSVEHKMAVG</sequence>
<keyword evidence="1" id="KW-0472">Membrane</keyword>
<dbReference type="AlphaFoldDB" id="A0A2U2X0B6"/>
<keyword evidence="1" id="KW-1133">Transmembrane helix</keyword>
<feature type="transmembrane region" description="Helical" evidence="1">
    <location>
        <begin position="6"/>
        <end position="24"/>
    </location>
</feature>
<evidence type="ECO:0000256" key="1">
    <source>
        <dbReference type="SAM" id="Phobius"/>
    </source>
</evidence>
<organism evidence="2 3">
    <name type="scientific">Brumimicrobium oceani</name>
    <dbReference type="NCBI Taxonomy" id="2100725"/>
    <lineage>
        <taxon>Bacteria</taxon>
        <taxon>Pseudomonadati</taxon>
        <taxon>Bacteroidota</taxon>
        <taxon>Flavobacteriia</taxon>
        <taxon>Flavobacteriales</taxon>
        <taxon>Crocinitomicaceae</taxon>
        <taxon>Brumimicrobium</taxon>
    </lineage>
</organism>
<protein>
    <submittedName>
        <fullName evidence="2">Uncharacterized protein</fullName>
    </submittedName>
</protein>
<name>A0A2U2X0B6_9FLAO</name>
<dbReference type="RefSeq" id="WP_109360837.1">
    <property type="nucleotide sequence ID" value="NZ_QFRJ01000025.1"/>
</dbReference>